<feature type="transmembrane region" description="Helical" evidence="10">
    <location>
        <begin position="357"/>
        <end position="379"/>
    </location>
</feature>
<evidence type="ECO:0000256" key="1">
    <source>
        <dbReference type="ARBA" id="ARBA00004651"/>
    </source>
</evidence>
<dbReference type="InterPro" id="IPR004268">
    <property type="entry name" value="MurJ"/>
</dbReference>
<evidence type="ECO:0000256" key="10">
    <source>
        <dbReference type="HAMAP-Rule" id="MF_02078"/>
    </source>
</evidence>
<evidence type="ECO:0000256" key="4">
    <source>
        <dbReference type="ARBA" id="ARBA00022960"/>
    </source>
</evidence>
<evidence type="ECO:0000256" key="8">
    <source>
        <dbReference type="ARBA" id="ARBA00060041"/>
    </source>
</evidence>
<dbReference type="GO" id="GO:0034204">
    <property type="term" value="P:lipid translocation"/>
    <property type="evidence" value="ECO:0007669"/>
    <property type="project" value="TreeGrafter"/>
</dbReference>
<feature type="transmembrane region" description="Helical" evidence="10">
    <location>
        <begin position="142"/>
        <end position="162"/>
    </location>
</feature>
<feature type="transmembrane region" description="Helical" evidence="10">
    <location>
        <begin position="492"/>
        <end position="510"/>
    </location>
</feature>
<dbReference type="GO" id="GO:0015648">
    <property type="term" value="F:lipid-linked peptidoglycan transporter activity"/>
    <property type="evidence" value="ECO:0007669"/>
    <property type="project" value="UniProtKB-UniRule"/>
</dbReference>
<keyword evidence="10 11" id="KW-0813">Transport</keyword>
<feature type="transmembrane region" description="Helical" evidence="10">
    <location>
        <begin position="196"/>
        <end position="218"/>
    </location>
</feature>
<keyword evidence="7 10" id="KW-0472">Membrane</keyword>
<keyword evidence="6 10" id="KW-1133">Transmembrane helix</keyword>
<comment type="similarity">
    <text evidence="9 10 11">Belongs to the MurJ/MviN family.</text>
</comment>
<evidence type="ECO:0000256" key="6">
    <source>
        <dbReference type="ARBA" id="ARBA00022989"/>
    </source>
</evidence>
<comment type="caution">
    <text evidence="12">The sequence shown here is derived from an EMBL/GenBank/DDBJ whole genome shotgun (WGS) entry which is preliminary data.</text>
</comment>
<dbReference type="GO" id="GO:0005886">
    <property type="term" value="C:plasma membrane"/>
    <property type="evidence" value="ECO:0007669"/>
    <property type="project" value="UniProtKB-SubCell"/>
</dbReference>
<dbReference type="Proteomes" id="UP000192343">
    <property type="component" value="Unassembled WGS sequence"/>
</dbReference>
<comment type="pathway">
    <text evidence="10">Cell wall biogenesis; peptidoglycan biosynthesis.</text>
</comment>
<keyword evidence="5 10" id="KW-0573">Peptidoglycan synthesis</keyword>
<dbReference type="Pfam" id="PF03023">
    <property type="entry name" value="MurJ"/>
    <property type="match status" value="1"/>
</dbReference>
<feature type="transmembrane region" description="Helical" evidence="10">
    <location>
        <begin position="239"/>
        <end position="259"/>
    </location>
</feature>
<dbReference type="STRING" id="1963862.B4O97_03220"/>
<feature type="transmembrane region" description="Helical" evidence="10">
    <location>
        <begin position="391"/>
        <end position="410"/>
    </location>
</feature>
<organism evidence="12 13">
    <name type="scientific">Marispirochaeta aestuarii</name>
    <dbReference type="NCBI Taxonomy" id="1963862"/>
    <lineage>
        <taxon>Bacteria</taxon>
        <taxon>Pseudomonadati</taxon>
        <taxon>Spirochaetota</taxon>
        <taxon>Spirochaetia</taxon>
        <taxon>Spirochaetales</taxon>
        <taxon>Spirochaetaceae</taxon>
        <taxon>Marispirochaeta</taxon>
    </lineage>
</organism>
<gene>
    <name evidence="10" type="primary">murJ</name>
    <name evidence="12" type="ORF">B4O97_03220</name>
</gene>
<dbReference type="CDD" id="cd13123">
    <property type="entry name" value="MATE_MurJ_like"/>
    <property type="match status" value="1"/>
</dbReference>
<dbReference type="GO" id="GO:0071555">
    <property type="term" value="P:cell wall organization"/>
    <property type="evidence" value="ECO:0007669"/>
    <property type="project" value="UniProtKB-UniRule"/>
</dbReference>
<dbReference type="PANTHER" id="PTHR47019:SF1">
    <property type="entry name" value="LIPID II FLIPPASE MURJ"/>
    <property type="match status" value="1"/>
</dbReference>
<feature type="transmembrane region" description="Helical" evidence="10">
    <location>
        <begin position="98"/>
        <end position="122"/>
    </location>
</feature>
<proteinExistence type="inferred from homology"/>
<evidence type="ECO:0000256" key="3">
    <source>
        <dbReference type="ARBA" id="ARBA00022692"/>
    </source>
</evidence>
<evidence type="ECO:0000313" key="12">
    <source>
        <dbReference type="EMBL" id="ORC37213.1"/>
    </source>
</evidence>
<sequence length="527" mass="58670">MSTEENTHKSNTRSTLAAFIVMGCTFLSRLLGFVRNALIASLFGAGGEASVLHLTFAVPNNLRKLMAEGALSSAFIPEISASLVDEPAGGKARQLTSLLMGFQITVLVPFCILAVIFAEVLIRYVLSELSDPAQIKLAVDLFRWFIFYILLISINATIMAVLNSHGRFFVPAFTPVLFSIAVISSLILFYTRLGVFAMAVGVLLGGLGQILFQLPFFLKQGYSMKPSFRFRSPGFKRVMHRWGPVVAASSIFSIIQIIAIRFASGIDDKGVAGLQNAIIFWQLPMGIFSASVTTVMFPRMSRQFAEGNNEALDDSIRLGIDLLLILLVPSMLVLLFLGKEIIAVAYQRNKFAAEDTIYTYQILKAYTWGLFPVGAFNFLQRYYFSAGNYRRVTLTACIVALADIALSLWWKETSLGVAGLAYANTAAFSLGLLVLYMPCLWHSEYGLLQRNLKTLGKIVFSMFPGIIVFVLFRHYTGNWWQQGATVINLLRLILPAIIFTLISLGMYKILKVEAIDILFRRRRVRIE</sequence>
<dbReference type="UniPathway" id="UPA00219"/>
<feature type="transmembrane region" description="Helical" evidence="10">
    <location>
        <begin position="279"/>
        <end position="297"/>
    </location>
</feature>
<evidence type="ECO:0000256" key="11">
    <source>
        <dbReference type="PIRNR" id="PIRNR002869"/>
    </source>
</evidence>
<evidence type="ECO:0000256" key="2">
    <source>
        <dbReference type="ARBA" id="ARBA00022475"/>
    </source>
</evidence>
<evidence type="ECO:0000256" key="5">
    <source>
        <dbReference type="ARBA" id="ARBA00022984"/>
    </source>
</evidence>
<evidence type="ECO:0000313" key="13">
    <source>
        <dbReference type="Proteomes" id="UP000192343"/>
    </source>
</evidence>
<dbReference type="RefSeq" id="WP_083048271.1">
    <property type="nucleotide sequence ID" value="NZ_MWQY01000003.1"/>
</dbReference>
<dbReference type="NCBIfam" id="TIGR01695">
    <property type="entry name" value="murJ_mviN"/>
    <property type="match status" value="1"/>
</dbReference>
<dbReference type="PRINTS" id="PR01806">
    <property type="entry name" value="VIRFACTRMVIN"/>
</dbReference>
<keyword evidence="10 11" id="KW-0961">Cell wall biogenesis/degradation</keyword>
<keyword evidence="4 10" id="KW-0133">Cell shape</keyword>
<dbReference type="PIRSF" id="PIRSF002869">
    <property type="entry name" value="MviN"/>
    <property type="match status" value="1"/>
</dbReference>
<accession>A0A1Y1S1A1</accession>
<feature type="transmembrane region" description="Helical" evidence="10">
    <location>
        <begin position="169"/>
        <end position="190"/>
    </location>
</feature>
<keyword evidence="3 10" id="KW-0812">Transmembrane</keyword>
<dbReference type="AlphaFoldDB" id="A0A1Y1S1A1"/>
<dbReference type="EMBL" id="MWQY01000003">
    <property type="protein sequence ID" value="ORC37213.1"/>
    <property type="molecule type" value="Genomic_DNA"/>
</dbReference>
<feature type="transmembrane region" description="Helical" evidence="10">
    <location>
        <begin position="454"/>
        <end position="472"/>
    </location>
</feature>
<feature type="transmembrane region" description="Helical" evidence="10">
    <location>
        <begin position="422"/>
        <end position="442"/>
    </location>
</feature>
<name>A0A1Y1S1A1_9SPIO</name>
<evidence type="ECO:0000256" key="9">
    <source>
        <dbReference type="ARBA" id="ARBA00061532"/>
    </source>
</evidence>
<dbReference type="PANTHER" id="PTHR47019">
    <property type="entry name" value="LIPID II FLIPPASE MURJ"/>
    <property type="match status" value="1"/>
</dbReference>
<feature type="transmembrane region" description="Helical" evidence="10">
    <location>
        <begin position="318"/>
        <end position="337"/>
    </location>
</feature>
<feature type="transmembrane region" description="Helical" evidence="10">
    <location>
        <begin position="12"/>
        <end position="31"/>
    </location>
</feature>
<comment type="function">
    <text evidence="8 10 11">Involved in peptidoglycan biosynthesis. Transports lipid-linked peptidoglycan precursors from the inner to the outer leaflet of the cytoplasmic membrane.</text>
</comment>
<dbReference type="HAMAP" id="MF_02078">
    <property type="entry name" value="MurJ_MviN"/>
    <property type="match status" value="1"/>
</dbReference>
<keyword evidence="2 10" id="KW-1003">Cell membrane</keyword>
<dbReference type="GO" id="GO:0009252">
    <property type="term" value="P:peptidoglycan biosynthetic process"/>
    <property type="evidence" value="ECO:0007669"/>
    <property type="project" value="UniProtKB-UniRule"/>
</dbReference>
<dbReference type="GO" id="GO:0008360">
    <property type="term" value="P:regulation of cell shape"/>
    <property type="evidence" value="ECO:0007669"/>
    <property type="project" value="UniProtKB-UniRule"/>
</dbReference>
<dbReference type="InterPro" id="IPR051050">
    <property type="entry name" value="Lipid_II_flippase_MurJ/MviN"/>
</dbReference>
<keyword evidence="13" id="KW-1185">Reference proteome</keyword>
<reference evidence="12 13" key="1">
    <citation type="submission" date="2017-03" db="EMBL/GenBank/DDBJ databases">
        <title>Draft Genome sequence of Marispirochaeta sp. strain JC444.</title>
        <authorList>
            <person name="Shivani Y."/>
            <person name="Subhash Y."/>
            <person name="Sasikala C."/>
            <person name="Ramana C."/>
        </authorList>
    </citation>
    <scope>NUCLEOTIDE SEQUENCE [LARGE SCALE GENOMIC DNA]</scope>
    <source>
        <strain evidence="12 13">JC444</strain>
    </source>
</reference>
<dbReference type="OrthoDB" id="9804143at2"/>
<protein>
    <recommendedName>
        <fullName evidence="10">Probable lipid II flippase MurJ</fullName>
    </recommendedName>
</protein>
<comment type="subcellular location">
    <subcellularLocation>
        <location evidence="1 10">Cell membrane</location>
        <topology evidence="1 10">Multi-pass membrane protein</topology>
    </subcellularLocation>
</comment>
<evidence type="ECO:0000256" key="7">
    <source>
        <dbReference type="ARBA" id="ARBA00023136"/>
    </source>
</evidence>